<accession>A0A1A8JP27</accession>
<dbReference type="AlphaFoldDB" id="A0A1A8JP27"/>
<feature type="non-terminal residue" evidence="1">
    <location>
        <position position="1"/>
    </location>
</feature>
<dbReference type="EMBL" id="HAEE01001838">
    <property type="protein sequence ID" value="SBR21858.1"/>
    <property type="molecule type" value="Transcribed_RNA"/>
</dbReference>
<proteinExistence type="predicted"/>
<gene>
    <name evidence="1" type="primary">Nfu_g_1_006259</name>
</gene>
<name>A0A1A8JP27_NOTKU</name>
<reference evidence="1" key="1">
    <citation type="submission" date="2016-05" db="EMBL/GenBank/DDBJ databases">
        <authorList>
            <person name="Lavstsen T."/>
            <person name="Jespersen J.S."/>
        </authorList>
    </citation>
    <scope>NUCLEOTIDE SEQUENCE</scope>
    <source>
        <tissue evidence="1">Brain</tissue>
    </source>
</reference>
<sequence length="84" mass="9807">NFEVHLPFLFYILFLKKKKNTFQTHFRQVTGIYKDCTFKLNSNIIQARAHSNSLKFEFHHKLALNSTNNLGLGCVDLDTLSFDN</sequence>
<organism evidence="1">
    <name type="scientific">Nothobranchius kuhntae</name>
    <name type="common">Beira killifish</name>
    <dbReference type="NCBI Taxonomy" id="321403"/>
    <lineage>
        <taxon>Eukaryota</taxon>
        <taxon>Metazoa</taxon>
        <taxon>Chordata</taxon>
        <taxon>Craniata</taxon>
        <taxon>Vertebrata</taxon>
        <taxon>Euteleostomi</taxon>
        <taxon>Actinopterygii</taxon>
        <taxon>Neopterygii</taxon>
        <taxon>Teleostei</taxon>
        <taxon>Neoteleostei</taxon>
        <taxon>Acanthomorphata</taxon>
        <taxon>Ovalentaria</taxon>
        <taxon>Atherinomorphae</taxon>
        <taxon>Cyprinodontiformes</taxon>
        <taxon>Nothobranchiidae</taxon>
        <taxon>Nothobranchius</taxon>
    </lineage>
</organism>
<reference evidence="1" key="2">
    <citation type="submission" date="2016-06" db="EMBL/GenBank/DDBJ databases">
        <title>The genome of a short-lived fish provides insights into sex chromosome evolution and the genetic control of aging.</title>
        <authorList>
            <person name="Reichwald K."/>
            <person name="Felder M."/>
            <person name="Petzold A."/>
            <person name="Koch P."/>
            <person name="Groth M."/>
            <person name="Platzer M."/>
        </authorList>
    </citation>
    <scope>NUCLEOTIDE SEQUENCE</scope>
    <source>
        <tissue evidence="1">Brain</tissue>
    </source>
</reference>
<dbReference type="EMBL" id="HAED01021711">
    <property type="protein sequence ID" value="SBR08454.1"/>
    <property type="molecule type" value="Transcribed_RNA"/>
</dbReference>
<protein>
    <submittedName>
        <fullName evidence="1">Uncharacterized protein</fullName>
    </submittedName>
</protein>
<evidence type="ECO:0000313" key="1">
    <source>
        <dbReference type="EMBL" id="SBR21858.1"/>
    </source>
</evidence>
<feature type="non-terminal residue" evidence="1">
    <location>
        <position position="84"/>
    </location>
</feature>